<sequence>MQKNIKIKIKVKMFVYYLIILPYRKFLNRSYRCRPLSSNILKIYIRSRSYPSWTSFFLPYKEVQDDFYSEKYFNIDVDGNNYQILRIGCFPFIKFHCTKNSFKNLTFENYFFKFLTVLNFGIPCLLYGIIALFFIKHTEYIFENKTKRKISIHFLIKEDHN</sequence>
<gene>
    <name evidence="2" type="ORF">DME_LOCUS152</name>
</gene>
<dbReference type="PANTHER" id="PTHR34651">
    <property type="entry name" value="SIMILAR TO ENSANGP00000021391"/>
    <property type="match status" value="1"/>
</dbReference>
<proteinExistence type="predicted"/>
<evidence type="ECO:0000313" key="2">
    <source>
        <dbReference type="EMBL" id="VDN50179.1"/>
    </source>
</evidence>
<dbReference type="WBParaSite" id="DME_0000292301-mRNA-1">
    <property type="protein sequence ID" value="DME_0000292301-mRNA-1"/>
    <property type="gene ID" value="DME_0000292301"/>
</dbReference>
<dbReference type="OrthoDB" id="9970237at2759"/>
<reference evidence="2 4" key="2">
    <citation type="submission" date="2018-11" db="EMBL/GenBank/DDBJ databases">
        <authorList>
            <consortium name="Pathogen Informatics"/>
        </authorList>
    </citation>
    <scope>NUCLEOTIDE SEQUENCE [LARGE SCALE GENOMIC DNA]</scope>
</reference>
<dbReference type="Pfam" id="PF15031">
    <property type="entry name" value="DUF4528"/>
    <property type="match status" value="1"/>
</dbReference>
<name>A0A0N4U7G2_DRAME</name>
<dbReference type="EMBL" id="UYYG01000001">
    <property type="protein sequence ID" value="VDN50179.1"/>
    <property type="molecule type" value="Genomic_DNA"/>
</dbReference>
<feature type="transmembrane region" description="Helical" evidence="1">
    <location>
        <begin position="110"/>
        <end position="135"/>
    </location>
</feature>
<evidence type="ECO:0000256" key="1">
    <source>
        <dbReference type="SAM" id="Phobius"/>
    </source>
</evidence>
<dbReference type="Proteomes" id="UP000274756">
    <property type="component" value="Unassembled WGS sequence"/>
</dbReference>
<reference evidence="5" key="1">
    <citation type="submission" date="2017-02" db="UniProtKB">
        <authorList>
            <consortium name="WormBaseParasite"/>
        </authorList>
    </citation>
    <scope>IDENTIFICATION</scope>
</reference>
<accession>A0A0N4U7G2</accession>
<protein>
    <submittedName>
        <fullName evidence="2 5">Uncharacterized protein</fullName>
    </submittedName>
</protein>
<dbReference type="Proteomes" id="UP000038040">
    <property type="component" value="Unplaced"/>
</dbReference>
<dbReference type="PANTHER" id="PTHR34651:SF1">
    <property type="entry name" value="SIMILAR TO ENSANGP00000021391"/>
    <property type="match status" value="1"/>
</dbReference>
<organism evidence="3 5">
    <name type="scientific">Dracunculus medinensis</name>
    <name type="common">Guinea worm</name>
    <dbReference type="NCBI Taxonomy" id="318479"/>
    <lineage>
        <taxon>Eukaryota</taxon>
        <taxon>Metazoa</taxon>
        <taxon>Ecdysozoa</taxon>
        <taxon>Nematoda</taxon>
        <taxon>Chromadorea</taxon>
        <taxon>Rhabditida</taxon>
        <taxon>Spirurina</taxon>
        <taxon>Dracunculoidea</taxon>
        <taxon>Dracunculidae</taxon>
        <taxon>Dracunculus</taxon>
    </lineage>
</organism>
<keyword evidence="4" id="KW-1185">Reference proteome</keyword>
<dbReference type="InterPro" id="IPR029245">
    <property type="entry name" value="DUF4528"/>
</dbReference>
<keyword evidence="1" id="KW-1133">Transmembrane helix</keyword>
<keyword evidence="1" id="KW-0472">Membrane</keyword>
<dbReference type="AlphaFoldDB" id="A0A0N4U7G2"/>
<evidence type="ECO:0000313" key="3">
    <source>
        <dbReference type="Proteomes" id="UP000038040"/>
    </source>
</evidence>
<evidence type="ECO:0000313" key="5">
    <source>
        <dbReference type="WBParaSite" id="DME_0000292301-mRNA-1"/>
    </source>
</evidence>
<evidence type="ECO:0000313" key="4">
    <source>
        <dbReference type="Proteomes" id="UP000274756"/>
    </source>
</evidence>
<keyword evidence="1" id="KW-0812">Transmembrane</keyword>